<evidence type="ECO:0000256" key="8">
    <source>
        <dbReference type="SAM" id="MobiDB-lite"/>
    </source>
</evidence>
<keyword evidence="5 9" id="KW-1133">Transmembrane helix</keyword>
<comment type="similarity">
    <text evidence="2">Belongs to the patched family.</text>
</comment>
<evidence type="ECO:0000256" key="1">
    <source>
        <dbReference type="ARBA" id="ARBA00004651"/>
    </source>
</evidence>
<dbReference type="Gene3D" id="1.20.1640.10">
    <property type="entry name" value="Multidrug efflux transporter AcrB transmembrane domain"/>
    <property type="match status" value="2"/>
</dbReference>
<evidence type="ECO:0000313" key="11">
    <source>
        <dbReference type="EMBL" id="MFH4974020.1"/>
    </source>
</evidence>
<dbReference type="EMBL" id="JBGFUD010000219">
    <property type="protein sequence ID" value="MFH4974020.1"/>
    <property type="molecule type" value="Genomic_DNA"/>
</dbReference>
<comment type="subcellular location">
    <subcellularLocation>
        <location evidence="1">Cell membrane</location>
        <topology evidence="1">Multi-pass membrane protein</topology>
    </subcellularLocation>
</comment>
<proteinExistence type="inferred from homology"/>
<keyword evidence="3" id="KW-1003">Cell membrane</keyword>
<evidence type="ECO:0000313" key="12">
    <source>
        <dbReference type="Proteomes" id="UP001608902"/>
    </source>
</evidence>
<dbReference type="AlphaFoldDB" id="A0ABD6E3N3"/>
<dbReference type="InterPro" id="IPR003392">
    <property type="entry name" value="PTHD_SSD"/>
</dbReference>
<feature type="region of interest" description="Disordered" evidence="8">
    <location>
        <begin position="769"/>
        <end position="817"/>
    </location>
</feature>
<feature type="transmembrane region" description="Helical" evidence="9">
    <location>
        <begin position="714"/>
        <end position="737"/>
    </location>
</feature>
<dbReference type="Pfam" id="PF02460">
    <property type="entry name" value="Patched"/>
    <property type="match status" value="1"/>
</dbReference>
<keyword evidence="7" id="KW-0325">Glycoprotein</keyword>
<reference evidence="11 12" key="1">
    <citation type="submission" date="2024-08" db="EMBL/GenBank/DDBJ databases">
        <title>Gnathostoma spinigerum genome.</title>
        <authorList>
            <person name="Gonzalez-Bertolin B."/>
            <person name="Monzon S."/>
            <person name="Zaballos A."/>
            <person name="Jimenez P."/>
            <person name="Dekumyoy P."/>
            <person name="Varona S."/>
            <person name="Cuesta I."/>
            <person name="Sumanam S."/>
            <person name="Adisakwattana P."/>
            <person name="Gasser R.B."/>
            <person name="Hernandez-Gonzalez A."/>
            <person name="Young N.D."/>
            <person name="Perteguer M.J."/>
        </authorList>
    </citation>
    <scope>NUCLEOTIDE SEQUENCE [LARGE SCALE GENOMIC DNA]</scope>
    <source>
        <strain evidence="11">AL3</strain>
        <tissue evidence="11">Liver</tissue>
    </source>
</reference>
<dbReference type="PANTHER" id="PTHR10796">
    <property type="entry name" value="PATCHED-RELATED"/>
    <property type="match status" value="1"/>
</dbReference>
<feature type="transmembrane region" description="Helical" evidence="9">
    <location>
        <begin position="682"/>
        <end position="702"/>
    </location>
</feature>
<protein>
    <recommendedName>
        <fullName evidence="10">SSD domain-containing protein</fullName>
    </recommendedName>
</protein>
<feature type="transmembrane region" description="Helical" evidence="9">
    <location>
        <begin position="586"/>
        <end position="605"/>
    </location>
</feature>
<feature type="transmembrane region" description="Helical" evidence="9">
    <location>
        <begin position="373"/>
        <end position="393"/>
    </location>
</feature>
<dbReference type="PANTHER" id="PTHR10796:SF90">
    <property type="entry name" value="SSD DOMAIN-CONTAINING PROTEIN"/>
    <property type="match status" value="1"/>
</dbReference>
<feature type="transmembrane region" description="Helical" evidence="9">
    <location>
        <begin position="149"/>
        <end position="171"/>
    </location>
</feature>
<accession>A0ABD6E3N3</accession>
<evidence type="ECO:0000256" key="4">
    <source>
        <dbReference type="ARBA" id="ARBA00022692"/>
    </source>
</evidence>
<evidence type="ECO:0000256" key="6">
    <source>
        <dbReference type="ARBA" id="ARBA00023136"/>
    </source>
</evidence>
<sequence>MINEADRDHKPPLESVIIDHPKSTIYGYNYSVVQHLFGIQRYSTLRESNHPNTSSVSSLKKSSEIDLASSSSESGYPTGYGNRLKHVSVVMLAFYSLAPDTNLTKIVTKWELAVFDWAVNGASNFPDLIIDVLGDKVLGNEMIRGGLSLVPHLIAGLSLSISFVMISVVFSSDKHRRFSYDNVLIVVGIMASPLLSVLTTFGIMGVAQVDIYPIHMVIPFLILAIGADDAFLMLHAWNHILPSYDHLNRSEKKKKIPFIFGQVLEEVGPSILITSLTNAVAFGVGTTVATPALQLFCLTAALAMVLDFIFELTLFGSLLTLAAHIRLTFEGPVVNWNVKNSMVQMPEKLPKPTTKILRRMLRAYSYALTTTPIRILVFAFTALFFVVSLWGTLRMRTYINAQKIIPSDSLLQRTDEVFRKYQWPEYEPVQVFVNNPPDIKDRQAVAELKALIHDFETLPHAIGPKATMFWMSDFEKMIEDINELTMRFGIEVDPSYQSLPEFLRTFSYWNETIRWQRDENGTVKVTAFYFITGYGNSTTWLQRANMMLSWREAAKRWSKFNVTIYSENSPVFEGVFSLKATTVQTATITLVCMLVVCLLFVPSAAGVITAGWAICSISLGVLGFLSWWGLDLDPITLSAIIMSIGFSVDYTAHVSYHYQRARQLLPPQCTNGDHLLYTLDSIGWPMIEAAISTLICFVPAVFHSDYTPSVFVRTITLVVAWGVLHGLLLLPTILAAIPDCMFVEIKAAPHDLLTNSDCSLLLLKQRSISPPPNGEVSIEKPSTVEASETVDETASCKDRSASSQLHVATGSDHSIGDDLLSNSASTVILLSSKSITGE</sequence>
<name>A0ABD6E3N3_9BILA</name>
<organism evidence="11 12">
    <name type="scientific">Gnathostoma spinigerum</name>
    <dbReference type="NCBI Taxonomy" id="75299"/>
    <lineage>
        <taxon>Eukaryota</taxon>
        <taxon>Metazoa</taxon>
        <taxon>Ecdysozoa</taxon>
        <taxon>Nematoda</taxon>
        <taxon>Chromadorea</taxon>
        <taxon>Rhabditida</taxon>
        <taxon>Spirurina</taxon>
        <taxon>Gnathostomatomorpha</taxon>
        <taxon>Gnathostomatoidea</taxon>
        <taxon>Gnathostomatidae</taxon>
        <taxon>Gnathostoma</taxon>
    </lineage>
</organism>
<dbReference type="InterPro" id="IPR051697">
    <property type="entry name" value="Patched_domain-protein"/>
</dbReference>
<feature type="transmembrane region" description="Helical" evidence="9">
    <location>
        <begin position="611"/>
        <end position="630"/>
    </location>
</feature>
<keyword evidence="6 9" id="KW-0472">Membrane</keyword>
<evidence type="ECO:0000256" key="3">
    <source>
        <dbReference type="ARBA" id="ARBA00022475"/>
    </source>
</evidence>
<dbReference type="FunFam" id="1.20.1640.10:FF:000013">
    <property type="entry name" value="PaTched Related family"/>
    <property type="match status" value="1"/>
</dbReference>
<feature type="transmembrane region" description="Helical" evidence="9">
    <location>
        <begin position="212"/>
        <end position="235"/>
    </location>
</feature>
<evidence type="ECO:0000256" key="5">
    <source>
        <dbReference type="ARBA" id="ARBA00022989"/>
    </source>
</evidence>
<dbReference type="Proteomes" id="UP001608902">
    <property type="component" value="Unassembled WGS sequence"/>
</dbReference>
<evidence type="ECO:0000256" key="2">
    <source>
        <dbReference type="ARBA" id="ARBA00005585"/>
    </source>
</evidence>
<feature type="transmembrane region" description="Helical" evidence="9">
    <location>
        <begin position="183"/>
        <end position="206"/>
    </location>
</feature>
<dbReference type="InterPro" id="IPR000731">
    <property type="entry name" value="SSD"/>
</dbReference>
<gene>
    <name evidence="11" type="ORF">AB6A40_000729</name>
</gene>
<comment type="caution">
    <text evidence="11">The sequence shown here is derived from an EMBL/GenBank/DDBJ whole genome shotgun (WGS) entry which is preliminary data.</text>
</comment>
<evidence type="ECO:0000256" key="9">
    <source>
        <dbReference type="SAM" id="Phobius"/>
    </source>
</evidence>
<evidence type="ECO:0000259" key="10">
    <source>
        <dbReference type="PROSITE" id="PS50156"/>
    </source>
</evidence>
<feature type="domain" description="SSD" evidence="10">
    <location>
        <begin position="195"/>
        <end position="321"/>
    </location>
</feature>
<dbReference type="GO" id="GO:0005886">
    <property type="term" value="C:plasma membrane"/>
    <property type="evidence" value="ECO:0007669"/>
    <property type="project" value="UniProtKB-SubCell"/>
</dbReference>
<keyword evidence="4 9" id="KW-0812">Transmembrane</keyword>
<evidence type="ECO:0000256" key="7">
    <source>
        <dbReference type="ARBA" id="ARBA00023180"/>
    </source>
</evidence>
<keyword evidence="12" id="KW-1185">Reference proteome</keyword>
<feature type="transmembrane region" description="Helical" evidence="9">
    <location>
        <begin position="256"/>
        <end position="273"/>
    </location>
</feature>
<dbReference type="PROSITE" id="PS50156">
    <property type="entry name" value="SSD"/>
    <property type="match status" value="1"/>
</dbReference>
<dbReference type="SUPFAM" id="SSF82866">
    <property type="entry name" value="Multidrug efflux transporter AcrB transmembrane domain"/>
    <property type="match status" value="2"/>
</dbReference>